<keyword evidence="9" id="KW-1185">Reference proteome</keyword>
<evidence type="ECO:0000256" key="2">
    <source>
        <dbReference type="ARBA" id="ARBA00022695"/>
    </source>
</evidence>
<dbReference type="PANTHER" id="PTHR37984:SF5">
    <property type="entry name" value="PROTEIN NYNRIN-LIKE"/>
    <property type="match status" value="1"/>
</dbReference>
<keyword evidence="2" id="KW-0548">Nucleotidyltransferase</keyword>
<keyword evidence="4" id="KW-0255">Endonuclease</keyword>
<dbReference type="InParanoid" id="A0A6L2PGA6"/>
<proteinExistence type="predicted"/>
<evidence type="ECO:0000256" key="6">
    <source>
        <dbReference type="ARBA" id="ARBA00022918"/>
    </source>
</evidence>
<accession>A0A6L2PGA6</accession>
<dbReference type="SUPFAM" id="SSF56672">
    <property type="entry name" value="DNA/RNA polymerases"/>
    <property type="match status" value="1"/>
</dbReference>
<name>A0A6L2PGA6_COPFO</name>
<dbReference type="GO" id="GO:0016787">
    <property type="term" value="F:hydrolase activity"/>
    <property type="evidence" value="ECO:0007669"/>
    <property type="project" value="UniProtKB-KW"/>
</dbReference>
<dbReference type="Pfam" id="PF17917">
    <property type="entry name" value="RT_RNaseH"/>
    <property type="match status" value="1"/>
</dbReference>
<reference evidence="9" key="1">
    <citation type="submission" date="2020-01" db="EMBL/GenBank/DDBJ databases">
        <title>Draft genome sequence of the Termite Coptotermes fromosanus.</title>
        <authorList>
            <person name="Itakura S."/>
            <person name="Yosikawa Y."/>
            <person name="Umezawa K."/>
        </authorList>
    </citation>
    <scope>NUCLEOTIDE SEQUENCE [LARGE SCALE GENOMIC DNA]</scope>
</reference>
<dbReference type="InterPro" id="IPR050951">
    <property type="entry name" value="Retrovirus_Pol_polyprotein"/>
</dbReference>
<dbReference type="InterPro" id="IPR043502">
    <property type="entry name" value="DNA/RNA_pol_sf"/>
</dbReference>
<organism evidence="8 9">
    <name type="scientific">Coptotermes formosanus</name>
    <name type="common">Formosan subterranean termite</name>
    <dbReference type="NCBI Taxonomy" id="36987"/>
    <lineage>
        <taxon>Eukaryota</taxon>
        <taxon>Metazoa</taxon>
        <taxon>Ecdysozoa</taxon>
        <taxon>Arthropoda</taxon>
        <taxon>Hexapoda</taxon>
        <taxon>Insecta</taxon>
        <taxon>Pterygota</taxon>
        <taxon>Neoptera</taxon>
        <taxon>Polyneoptera</taxon>
        <taxon>Dictyoptera</taxon>
        <taxon>Blattodea</taxon>
        <taxon>Blattoidea</taxon>
        <taxon>Termitoidae</taxon>
        <taxon>Rhinotermitidae</taxon>
        <taxon>Coptotermes</taxon>
    </lineage>
</organism>
<dbReference type="AlphaFoldDB" id="A0A6L2PGA6"/>
<dbReference type="GO" id="GO:0003964">
    <property type="term" value="F:RNA-directed DNA polymerase activity"/>
    <property type="evidence" value="ECO:0007669"/>
    <property type="project" value="UniProtKB-KW"/>
</dbReference>
<evidence type="ECO:0000259" key="7">
    <source>
        <dbReference type="Pfam" id="PF17917"/>
    </source>
</evidence>
<dbReference type="CDD" id="cd09274">
    <property type="entry name" value="RNase_HI_RT_Ty3"/>
    <property type="match status" value="1"/>
</dbReference>
<evidence type="ECO:0000313" key="9">
    <source>
        <dbReference type="Proteomes" id="UP000502823"/>
    </source>
</evidence>
<dbReference type="InterPro" id="IPR041373">
    <property type="entry name" value="RT_RNaseH"/>
</dbReference>
<evidence type="ECO:0000256" key="1">
    <source>
        <dbReference type="ARBA" id="ARBA00022679"/>
    </source>
</evidence>
<dbReference type="PANTHER" id="PTHR37984">
    <property type="entry name" value="PROTEIN CBG26694"/>
    <property type="match status" value="1"/>
</dbReference>
<protein>
    <recommendedName>
        <fullName evidence="7">Reverse transcriptase RNase H-like domain-containing protein</fullName>
    </recommendedName>
</protein>
<comment type="caution">
    <text evidence="8">The sequence shown here is derived from an EMBL/GenBank/DDBJ whole genome shotgun (WGS) entry which is preliminary data.</text>
</comment>
<dbReference type="Proteomes" id="UP000502823">
    <property type="component" value="Unassembled WGS sequence"/>
</dbReference>
<evidence type="ECO:0000256" key="5">
    <source>
        <dbReference type="ARBA" id="ARBA00022801"/>
    </source>
</evidence>
<evidence type="ECO:0000256" key="3">
    <source>
        <dbReference type="ARBA" id="ARBA00022722"/>
    </source>
</evidence>
<gene>
    <name evidence="8" type="ORF">Cfor_00746</name>
</gene>
<dbReference type="GO" id="GO:0004519">
    <property type="term" value="F:endonuclease activity"/>
    <property type="evidence" value="ECO:0007669"/>
    <property type="project" value="UniProtKB-KW"/>
</dbReference>
<keyword evidence="6" id="KW-0695">RNA-directed DNA polymerase</keyword>
<sequence>MASSKYFTVLDTDNAYWNTHIKEEDKDNTGRPFTQLTKKDEKFEGTEGKQLSFDKLKAALTPDSVLAHSRFDLPSVLSCDASDYAISAILSQLQNGKERSINFASRMLNKAEKNYSTAHKELLAVVLGTQIRIRYLYGRKLKIVTDRAALKWLITARNHQYARLTRWNFKLSEYEFDVEHKPGKRHVNAVCRATLLLRQEGVTPRGINGLSEVQLTPEAVFAEQRKNPYCKGKTENTEAGQELGFALSADGPLYQGQTVDGAGFVVPETLTQPDIQMHHDKVAAGHQAIIRTADLLNGVCEGVTNRGGNGDSSN</sequence>
<dbReference type="Gene3D" id="3.10.20.370">
    <property type="match status" value="1"/>
</dbReference>
<dbReference type="FunFam" id="3.10.20.370:FF:000001">
    <property type="entry name" value="Retrovirus-related Pol polyprotein from transposon 17.6-like protein"/>
    <property type="match status" value="1"/>
</dbReference>
<evidence type="ECO:0000313" key="8">
    <source>
        <dbReference type="EMBL" id="GFG31396.1"/>
    </source>
</evidence>
<evidence type="ECO:0000256" key="4">
    <source>
        <dbReference type="ARBA" id="ARBA00022759"/>
    </source>
</evidence>
<dbReference type="EMBL" id="BLKM01000306">
    <property type="protein sequence ID" value="GFG31396.1"/>
    <property type="molecule type" value="Genomic_DNA"/>
</dbReference>
<keyword evidence="1" id="KW-0808">Transferase</keyword>
<dbReference type="OrthoDB" id="6783748at2759"/>
<keyword evidence="3" id="KW-0540">Nuclease</keyword>
<keyword evidence="5" id="KW-0378">Hydrolase</keyword>
<feature type="domain" description="Reverse transcriptase RNase H-like" evidence="7">
    <location>
        <begin position="71"/>
        <end position="174"/>
    </location>
</feature>